<dbReference type="PANTHER" id="PTHR30404">
    <property type="entry name" value="N-ACETYLMURAMOYL-L-ALANINE AMIDASE"/>
    <property type="match status" value="1"/>
</dbReference>
<dbReference type="GO" id="GO:0008745">
    <property type="term" value="F:N-acetylmuramoyl-L-alanine amidase activity"/>
    <property type="evidence" value="ECO:0007669"/>
    <property type="project" value="UniProtKB-EC"/>
</dbReference>
<evidence type="ECO:0000313" key="4">
    <source>
        <dbReference type="Proteomes" id="UP001549104"/>
    </source>
</evidence>
<reference evidence="3 4" key="1">
    <citation type="submission" date="2024-06" db="EMBL/GenBank/DDBJ databases">
        <title>Sorghum-associated microbial communities from plants grown in Nebraska, USA.</title>
        <authorList>
            <person name="Schachtman D."/>
        </authorList>
    </citation>
    <scope>NUCLEOTIDE SEQUENCE [LARGE SCALE GENOMIC DNA]</scope>
    <source>
        <strain evidence="3 4">1288</strain>
    </source>
</reference>
<name>A0ABV2K717_SPOPS</name>
<dbReference type="Pfam" id="PF01520">
    <property type="entry name" value="Amidase_3"/>
    <property type="match status" value="1"/>
</dbReference>
<sequence>MVKIVIDAGHGFNTPGKRSPDDEREWSFNNKVAKYAIAKLKTYKNVEILRVDDPTGQTDVPLATRTTLANEWQADVYASIHHNTLTDKWGSHSGIETYTMDNPTANPKSKEIAGAIHPRIVMAMGLSDRGMKRANFHVLRESAMPAFLSEGGFMDSTVDILKLRDDHYLQAQGEAIAEGLAIYFKLQLLTASVGNQIFSPKEGTNKLYTPSSQSLINSTSAVLKRLEKMPDGPLSATWHEKLLKGTLTDSDAIGLLYVAIERGLLVDGR</sequence>
<evidence type="ECO:0000256" key="1">
    <source>
        <dbReference type="ARBA" id="ARBA00022801"/>
    </source>
</evidence>
<protein>
    <submittedName>
        <fullName evidence="3">N-acetylmuramoyl-L-alanine amidase</fullName>
        <ecNumber evidence="3">3.5.1.28</ecNumber>
    </submittedName>
</protein>
<dbReference type="InterPro" id="IPR050695">
    <property type="entry name" value="N-acetylmuramoyl_amidase_3"/>
</dbReference>
<evidence type="ECO:0000313" key="3">
    <source>
        <dbReference type="EMBL" id="MET3656879.1"/>
    </source>
</evidence>
<dbReference type="SMART" id="SM00646">
    <property type="entry name" value="Ami_3"/>
    <property type="match status" value="1"/>
</dbReference>
<keyword evidence="1 3" id="KW-0378">Hydrolase</keyword>
<dbReference type="EC" id="3.5.1.28" evidence="3"/>
<dbReference type="InterPro" id="IPR002508">
    <property type="entry name" value="MurNAc-LAA_cat"/>
</dbReference>
<dbReference type="RefSeq" id="WP_338652412.1">
    <property type="nucleotide sequence ID" value="NZ_CP146246.1"/>
</dbReference>
<dbReference type="PANTHER" id="PTHR30404:SF0">
    <property type="entry name" value="N-ACETYLMURAMOYL-L-ALANINE AMIDASE AMIC"/>
    <property type="match status" value="1"/>
</dbReference>
<feature type="domain" description="MurNAc-LAA" evidence="2">
    <location>
        <begin position="66"/>
        <end position="181"/>
    </location>
</feature>
<comment type="caution">
    <text evidence="3">The sequence shown here is derived from an EMBL/GenBank/DDBJ whole genome shotgun (WGS) entry which is preliminary data.</text>
</comment>
<gene>
    <name evidence="3" type="ORF">ABIC55_001966</name>
</gene>
<keyword evidence="4" id="KW-1185">Reference proteome</keyword>
<dbReference type="Gene3D" id="3.40.630.40">
    <property type="entry name" value="Zn-dependent exopeptidases"/>
    <property type="match status" value="1"/>
</dbReference>
<dbReference type="SUPFAM" id="SSF53187">
    <property type="entry name" value="Zn-dependent exopeptidases"/>
    <property type="match status" value="1"/>
</dbReference>
<evidence type="ECO:0000259" key="2">
    <source>
        <dbReference type="SMART" id="SM00646"/>
    </source>
</evidence>
<dbReference type="Proteomes" id="UP001549104">
    <property type="component" value="Unassembled WGS sequence"/>
</dbReference>
<dbReference type="CDD" id="cd02696">
    <property type="entry name" value="MurNAc-LAA"/>
    <property type="match status" value="1"/>
</dbReference>
<organism evidence="3 4">
    <name type="scientific">Sporosarcina psychrophila</name>
    <name type="common">Bacillus psychrophilus</name>
    <dbReference type="NCBI Taxonomy" id="1476"/>
    <lineage>
        <taxon>Bacteria</taxon>
        <taxon>Bacillati</taxon>
        <taxon>Bacillota</taxon>
        <taxon>Bacilli</taxon>
        <taxon>Bacillales</taxon>
        <taxon>Caryophanaceae</taxon>
        <taxon>Sporosarcina</taxon>
    </lineage>
</organism>
<proteinExistence type="predicted"/>
<accession>A0ABV2K717</accession>
<dbReference type="EMBL" id="JBEPME010000002">
    <property type="protein sequence ID" value="MET3656879.1"/>
    <property type="molecule type" value="Genomic_DNA"/>
</dbReference>